<accession>A0A0R2KM37</accession>
<dbReference type="SUPFAM" id="SSF56059">
    <property type="entry name" value="Glutathione synthetase ATP-binding domain-like"/>
    <property type="match status" value="1"/>
</dbReference>
<dbReference type="InterPro" id="IPR013815">
    <property type="entry name" value="ATP_grasp_subdomain_1"/>
</dbReference>
<dbReference type="PANTHER" id="PTHR11609:SF5">
    <property type="entry name" value="PHOSPHORIBOSYLAMINOIMIDAZOLE CARBOXYLASE"/>
    <property type="match status" value="1"/>
</dbReference>
<evidence type="ECO:0000256" key="4">
    <source>
        <dbReference type="ARBA" id="ARBA00022755"/>
    </source>
</evidence>
<evidence type="ECO:0000313" key="11">
    <source>
        <dbReference type="Proteomes" id="UP000051500"/>
    </source>
</evidence>
<dbReference type="InterPro" id="IPR011761">
    <property type="entry name" value="ATP-grasp"/>
</dbReference>
<evidence type="ECO:0000256" key="7">
    <source>
        <dbReference type="ARBA" id="ARBA00025704"/>
    </source>
</evidence>
<comment type="caution">
    <text evidence="10">The sequence shown here is derived from an EMBL/GenBank/DDBJ whole genome shotgun (WGS) entry which is preliminary data.</text>
</comment>
<dbReference type="RefSeq" id="WP_027106583.1">
    <property type="nucleotide sequence ID" value="NZ_AUHP01000014.1"/>
</dbReference>
<evidence type="ECO:0000256" key="5">
    <source>
        <dbReference type="ARBA" id="ARBA00022840"/>
    </source>
</evidence>
<dbReference type="Pfam" id="PF02222">
    <property type="entry name" value="ATP-grasp"/>
    <property type="match status" value="1"/>
</dbReference>
<proteinExistence type="predicted"/>
<dbReference type="STRING" id="1122146.IV53_GL000201"/>
<dbReference type="PROSITE" id="PS50975">
    <property type="entry name" value="ATP_GRASP"/>
    <property type="match status" value="1"/>
</dbReference>
<dbReference type="OrthoDB" id="9804625at2"/>
<dbReference type="PATRIC" id="fig|1122146.4.peg.203"/>
<name>A0A0R2KM37_9LACO</name>
<keyword evidence="11" id="KW-1185">Reference proteome</keyword>
<evidence type="ECO:0000256" key="1">
    <source>
        <dbReference type="ARBA" id="ARBA00001936"/>
    </source>
</evidence>
<evidence type="ECO:0000256" key="3">
    <source>
        <dbReference type="ARBA" id="ARBA00022741"/>
    </source>
</evidence>
<comment type="cofactor">
    <cofactor evidence="1">
        <name>Mn(2+)</name>
        <dbReference type="ChEBI" id="CHEBI:29035"/>
    </cofactor>
</comment>
<reference evidence="10 11" key="1">
    <citation type="journal article" date="2015" name="Genome Announc.">
        <title>Expanding the biotechnology potential of lactobacilli through comparative genomics of 213 strains and associated genera.</title>
        <authorList>
            <person name="Sun Z."/>
            <person name="Harris H.M."/>
            <person name="McCann A."/>
            <person name="Guo C."/>
            <person name="Argimon S."/>
            <person name="Zhang W."/>
            <person name="Yang X."/>
            <person name="Jeffery I.B."/>
            <person name="Cooney J.C."/>
            <person name="Kagawa T.F."/>
            <person name="Liu W."/>
            <person name="Song Y."/>
            <person name="Salvetti E."/>
            <person name="Wrobel A."/>
            <person name="Rasinkangas P."/>
            <person name="Parkhill J."/>
            <person name="Rea M.C."/>
            <person name="O'Sullivan O."/>
            <person name="Ritari J."/>
            <person name="Douillard F.P."/>
            <person name="Paul Ross R."/>
            <person name="Yang R."/>
            <person name="Briner A.E."/>
            <person name="Felis G.E."/>
            <person name="de Vos W.M."/>
            <person name="Barrangou R."/>
            <person name="Klaenhammer T.R."/>
            <person name="Caufield P.W."/>
            <person name="Cui Y."/>
            <person name="Zhang H."/>
            <person name="O'Toole P.W."/>
        </authorList>
    </citation>
    <scope>NUCLEOTIDE SEQUENCE [LARGE SCALE GENOMIC DNA]</scope>
    <source>
        <strain evidence="10 11">DSM 22408</strain>
    </source>
</reference>
<organism evidence="10 11">
    <name type="scientific">Ligilactobacillus ceti DSM 22408</name>
    <dbReference type="NCBI Taxonomy" id="1122146"/>
    <lineage>
        <taxon>Bacteria</taxon>
        <taxon>Bacillati</taxon>
        <taxon>Bacillota</taxon>
        <taxon>Bacilli</taxon>
        <taxon>Lactobacillales</taxon>
        <taxon>Lactobacillaceae</taxon>
        <taxon>Ligilactobacillus</taxon>
    </lineage>
</organism>
<dbReference type="Gene3D" id="3.40.50.20">
    <property type="match status" value="1"/>
</dbReference>
<dbReference type="EMBL" id="JQBZ01000002">
    <property type="protein sequence ID" value="KRN90559.1"/>
    <property type="molecule type" value="Genomic_DNA"/>
</dbReference>
<sequence length="374" mass="42428">MDKKIIFPGDTLGVIGDSPNGIMLVEAAKKLGLTVIAYSNQEASPTLKASDVKIVGELFDLGKLRDFGERCDVVVYESVQVAADIIEYLSQYTYIPQNKEALVIAQDRLLERTFLEQLNINIAPYATIVSLDDIYQTIGSIGYPCILKPIQKGFFKNRQRIIRKQTDIAKCSDIIEQGTYVLESLIPYSQELSIILSRDCLGNLKFFPIAQDVYREYHLHQVLVPSQISDPVETEIKRIASQIATALEYVGVMQVSFYMTEQGNLYVKKFVPTLSQTGFVFDKATNISMFEQHLRTICNLPMATPKLLAATAVVMLEKDKMEDIRTQWILKDNWFYNFYRYPKSLQGRNMGYLLVTAPTIHAAKDQIESTGIWE</sequence>
<evidence type="ECO:0000256" key="2">
    <source>
        <dbReference type="ARBA" id="ARBA00001946"/>
    </source>
</evidence>
<dbReference type="eggNOG" id="COG0026">
    <property type="taxonomic scope" value="Bacteria"/>
</dbReference>
<dbReference type="GO" id="GO:0005524">
    <property type="term" value="F:ATP binding"/>
    <property type="evidence" value="ECO:0007669"/>
    <property type="project" value="UniProtKB-UniRule"/>
</dbReference>
<dbReference type="GO" id="GO:0005829">
    <property type="term" value="C:cytosol"/>
    <property type="evidence" value="ECO:0007669"/>
    <property type="project" value="TreeGrafter"/>
</dbReference>
<comment type="pathway">
    <text evidence="7">Purine metabolism.</text>
</comment>
<keyword evidence="3 8" id="KW-0547">Nucleotide-binding</keyword>
<keyword evidence="5 8" id="KW-0067">ATP-binding</keyword>
<keyword evidence="6" id="KW-0464">Manganese</keyword>
<dbReference type="Gene3D" id="3.30.470.20">
    <property type="entry name" value="ATP-grasp fold, B domain"/>
    <property type="match status" value="1"/>
</dbReference>
<dbReference type="InterPro" id="IPR054350">
    <property type="entry name" value="PurT/PurK_preATP-grasp"/>
</dbReference>
<gene>
    <name evidence="10" type="ORF">IV53_GL000201</name>
</gene>
<dbReference type="PANTHER" id="PTHR11609">
    <property type="entry name" value="PURINE BIOSYNTHESIS PROTEIN 6/7, PUR6/7"/>
    <property type="match status" value="1"/>
</dbReference>
<dbReference type="Gene3D" id="3.30.1490.20">
    <property type="entry name" value="ATP-grasp fold, A domain"/>
    <property type="match status" value="1"/>
</dbReference>
<keyword evidence="4" id="KW-0658">Purine biosynthesis</keyword>
<dbReference type="SUPFAM" id="SSF52440">
    <property type="entry name" value="PreATP-grasp domain"/>
    <property type="match status" value="1"/>
</dbReference>
<protein>
    <submittedName>
        <fullName evidence="10">Phosphoribosylaminoimidazole carboxylase ncair mutase subunit</fullName>
    </submittedName>
</protein>
<dbReference type="GO" id="GO:0046872">
    <property type="term" value="F:metal ion binding"/>
    <property type="evidence" value="ECO:0007669"/>
    <property type="project" value="InterPro"/>
</dbReference>
<evidence type="ECO:0000256" key="6">
    <source>
        <dbReference type="ARBA" id="ARBA00023211"/>
    </source>
</evidence>
<dbReference type="AlphaFoldDB" id="A0A0R2KM37"/>
<dbReference type="InterPro" id="IPR003135">
    <property type="entry name" value="ATP-grasp_carboxylate-amine"/>
</dbReference>
<evidence type="ECO:0000313" key="10">
    <source>
        <dbReference type="EMBL" id="KRN90559.1"/>
    </source>
</evidence>
<comment type="cofactor">
    <cofactor evidence="2">
        <name>Mg(2+)</name>
        <dbReference type="ChEBI" id="CHEBI:18420"/>
    </cofactor>
</comment>
<evidence type="ECO:0000259" key="9">
    <source>
        <dbReference type="PROSITE" id="PS50975"/>
    </source>
</evidence>
<dbReference type="GO" id="GO:0006164">
    <property type="term" value="P:purine nucleotide biosynthetic process"/>
    <property type="evidence" value="ECO:0007669"/>
    <property type="project" value="UniProtKB-KW"/>
</dbReference>
<evidence type="ECO:0000256" key="8">
    <source>
        <dbReference type="PROSITE-ProRule" id="PRU00409"/>
    </source>
</evidence>
<dbReference type="Proteomes" id="UP000051500">
    <property type="component" value="Unassembled WGS sequence"/>
</dbReference>
<feature type="domain" description="ATP-grasp" evidence="9">
    <location>
        <begin position="112"/>
        <end position="298"/>
    </location>
</feature>
<dbReference type="Pfam" id="PF22660">
    <property type="entry name" value="RS_preATP-grasp-like"/>
    <property type="match status" value="1"/>
</dbReference>
<dbReference type="InterPro" id="IPR016185">
    <property type="entry name" value="PreATP-grasp_dom_sf"/>
</dbReference>